<keyword evidence="11 12" id="KW-0472">Membrane</keyword>
<dbReference type="InterPro" id="IPR002585">
    <property type="entry name" value="Cyt-d_ubiquinol_oxidase_su_1"/>
</dbReference>
<dbReference type="RefSeq" id="WP_126630082.1">
    <property type="nucleotide sequence ID" value="NZ_BIFT01000002.1"/>
</dbReference>
<evidence type="ECO:0000256" key="8">
    <source>
        <dbReference type="ARBA" id="ARBA00022982"/>
    </source>
</evidence>
<evidence type="ECO:0000256" key="3">
    <source>
        <dbReference type="ARBA" id="ARBA00022448"/>
    </source>
</evidence>
<evidence type="ECO:0000256" key="4">
    <source>
        <dbReference type="ARBA" id="ARBA00022475"/>
    </source>
</evidence>
<dbReference type="GO" id="GO:0009055">
    <property type="term" value="F:electron transfer activity"/>
    <property type="evidence" value="ECO:0007669"/>
    <property type="project" value="UniProtKB-UniRule"/>
</dbReference>
<keyword evidence="3 12" id="KW-0813">Transport</keyword>
<dbReference type="GO" id="GO:0070069">
    <property type="term" value="C:cytochrome complex"/>
    <property type="evidence" value="ECO:0007669"/>
    <property type="project" value="UniProtKB-UniRule"/>
</dbReference>
<keyword evidence="6 12" id="KW-0812">Transmembrane</keyword>
<keyword evidence="4 12" id="KW-1003">Cell membrane</keyword>
<feature type="transmembrane region" description="Helical" evidence="12">
    <location>
        <begin position="322"/>
        <end position="344"/>
    </location>
</feature>
<proteinExistence type="inferred from homology"/>
<evidence type="ECO:0000256" key="2">
    <source>
        <dbReference type="ARBA" id="ARBA00009819"/>
    </source>
</evidence>
<dbReference type="PANTHER" id="PTHR30365">
    <property type="entry name" value="CYTOCHROME D UBIQUINOL OXIDASE"/>
    <property type="match status" value="1"/>
</dbReference>
<dbReference type="Pfam" id="PF01654">
    <property type="entry name" value="Cyt_bd_oxida_I"/>
    <property type="match status" value="1"/>
</dbReference>
<dbReference type="OrthoDB" id="9807042at2"/>
<dbReference type="GO" id="GO:0046872">
    <property type="term" value="F:metal ion binding"/>
    <property type="evidence" value="ECO:0007669"/>
    <property type="project" value="UniProtKB-UniRule"/>
</dbReference>
<comment type="similarity">
    <text evidence="2 12">Belongs to the cytochrome ubiquinol oxidase subunit 1 family.</text>
</comment>
<evidence type="ECO:0000256" key="9">
    <source>
        <dbReference type="ARBA" id="ARBA00022989"/>
    </source>
</evidence>
<dbReference type="GO" id="GO:0016682">
    <property type="term" value="F:oxidoreductase activity, acting on diphenols and related substances as donors, oxygen as acceptor"/>
    <property type="evidence" value="ECO:0007669"/>
    <property type="project" value="TreeGrafter"/>
</dbReference>
<name>A0A402BF30_9CHLR</name>
<feature type="transmembrane region" description="Helical" evidence="12">
    <location>
        <begin position="91"/>
        <end position="115"/>
    </location>
</feature>
<evidence type="ECO:0000256" key="10">
    <source>
        <dbReference type="ARBA" id="ARBA00023004"/>
    </source>
</evidence>
<organism evidence="13 14">
    <name type="scientific">Dictyobacter alpinus</name>
    <dbReference type="NCBI Taxonomy" id="2014873"/>
    <lineage>
        <taxon>Bacteria</taxon>
        <taxon>Bacillati</taxon>
        <taxon>Chloroflexota</taxon>
        <taxon>Ktedonobacteria</taxon>
        <taxon>Ktedonobacterales</taxon>
        <taxon>Dictyobacteraceae</taxon>
        <taxon>Dictyobacter</taxon>
    </lineage>
</organism>
<dbReference type="EMBL" id="BIFT01000002">
    <property type="protein sequence ID" value="GCE29900.1"/>
    <property type="molecule type" value="Genomic_DNA"/>
</dbReference>
<comment type="caution">
    <text evidence="13">The sequence shown here is derived from an EMBL/GenBank/DDBJ whole genome shotgun (WGS) entry which is preliminary data.</text>
</comment>
<keyword evidence="5 12" id="KW-0349">Heme</keyword>
<dbReference type="PIRSF" id="PIRSF006446">
    <property type="entry name" value="Cyt_quinol_oxidase_1"/>
    <property type="match status" value="1"/>
</dbReference>
<feature type="transmembrane region" description="Helical" evidence="12">
    <location>
        <begin position="186"/>
        <end position="206"/>
    </location>
</feature>
<accession>A0A402BF30</accession>
<dbReference type="Proteomes" id="UP000287171">
    <property type="component" value="Unassembled WGS sequence"/>
</dbReference>
<evidence type="ECO:0000256" key="6">
    <source>
        <dbReference type="ARBA" id="ARBA00022692"/>
    </source>
</evidence>
<keyword evidence="8 12" id="KW-0249">Electron transport</keyword>
<dbReference type="AlphaFoldDB" id="A0A402BF30"/>
<feature type="transmembrane region" description="Helical" evidence="12">
    <location>
        <begin position="356"/>
        <end position="377"/>
    </location>
</feature>
<keyword evidence="7 12" id="KW-0479">Metal-binding</keyword>
<keyword evidence="9 12" id="KW-1133">Transmembrane helix</keyword>
<feature type="transmembrane region" description="Helical" evidence="12">
    <location>
        <begin position="407"/>
        <end position="430"/>
    </location>
</feature>
<evidence type="ECO:0000256" key="5">
    <source>
        <dbReference type="ARBA" id="ARBA00022617"/>
    </source>
</evidence>
<evidence type="ECO:0000256" key="11">
    <source>
        <dbReference type="ARBA" id="ARBA00023136"/>
    </source>
</evidence>
<evidence type="ECO:0000313" key="14">
    <source>
        <dbReference type="Proteomes" id="UP000287171"/>
    </source>
</evidence>
<comment type="subcellular location">
    <subcellularLocation>
        <location evidence="1">Cell membrane</location>
        <topology evidence="1">Multi-pass membrane protein</topology>
    </subcellularLocation>
</comment>
<dbReference type="GO" id="GO:0019646">
    <property type="term" value="P:aerobic electron transport chain"/>
    <property type="evidence" value="ECO:0007669"/>
    <property type="project" value="InterPro"/>
</dbReference>
<evidence type="ECO:0000256" key="1">
    <source>
        <dbReference type="ARBA" id="ARBA00004651"/>
    </source>
</evidence>
<dbReference type="GO" id="GO:0020037">
    <property type="term" value="F:heme binding"/>
    <property type="evidence" value="ECO:0007669"/>
    <property type="project" value="TreeGrafter"/>
</dbReference>
<sequence>MDTSTILSRLQFGFTLSYHYLFPQFTMGLALLLVILKVLYLWRKDERFNISVHFWGKIFAVTFVVGVVTGIPMEFQFGTNWARFSAYAGDIIAQTLAMEGAFAFFLESAFLGLFLFGERAFGQKIHLFSTVMVWLGTWASGGFIIASNAWMQHPVGYTIAGNKLEISNYWAVLFNSWILPQYTHTMSAAVVTGSFVMAGVGAYYLLSHKHLEYGRIFVTLGIVMGLLASIFQLFPSGDAEGRQVALSQPSKLAAMEGLFKTSQGAELVIIGQPNVSTGQLDNAIVVPYALSFLSYHRWTAEVKGVNDFPADQRPDSIELLYYSYRVMVGLGTFFVAIMGLAVLLRFWGKRLYTMRWALWLLLLATPFPFIATTAGWFTTELGRQPWIVYGLLHTAQGSSATVSAGNVLFTLIGFMGIYLFLGLLYVLLVVSQMIRGPEINKIQGLPEHEETEGLLGSMTKVQGGN</sequence>
<dbReference type="PANTHER" id="PTHR30365:SF14">
    <property type="entry name" value="CYTOCHROME BD MENAQUINOL OXIDASE SUBUNIT I-RELATED"/>
    <property type="match status" value="1"/>
</dbReference>
<dbReference type="GO" id="GO:0005886">
    <property type="term" value="C:plasma membrane"/>
    <property type="evidence" value="ECO:0007669"/>
    <property type="project" value="UniProtKB-SubCell"/>
</dbReference>
<feature type="transmembrane region" description="Helical" evidence="12">
    <location>
        <begin position="54"/>
        <end position="71"/>
    </location>
</feature>
<feature type="transmembrane region" description="Helical" evidence="12">
    <location>
        <begin position="20"/>
        <end position="42"/>
    </location>
</feature>
<feature type="transmembrane region" description="Helical" evidence="12">
    <location>
        <begin position="127"/>
        <end position="146"/>
    </location>
</feature>
<gene>
    <name evidence="13" type="primary">cydA</name>
    <name evidence="13" type="ORF">KDA_53840</name>
</gene>
<evidence type="ECO:0000313" key="13">
    <source>
        <dbReference type="EMBL" id="GCE29900.1"/>
    </source>
</evidence>
<feature type="transmembrane region" description="Helical" evidence="12">
    <location>
        <begin position="213"/>
        <end position="234"/>
    </location>
</feature>
<evidence type="ECO:0000256" key="7">
    <source>
        <dbReference type="ARBA" id="ARBA00022723"/>
    </source>
</evidence>
<evidence type="ECO:0000256" key="12">
    <source>
        <dbReference type="PIRNR" id="PIRNR006446"/>
    </source>
</evidence>
<protein>
    <submittedName>
        <fullName evidence="13">Cytochrome ubiquinol oxidase subunit I</fullName>
    </submittedName>
</protein>
<reference evidence="14" key="1">
    <citation type="submission" date="2018-12" db="EMBL/GenBank/DDBJ databases">
        <title>Tengunoibacter tsumagoiensis gen. nov., sp. nov., Dictyobacter kobayashii sp. nov., D. alpinus sp. nov., and D. joshuensis sp. nov. and description of Dictyobacteraceae fam. nov. within the order Ktedonobacterales isolated from Tengu-no-mugimeshi.</title>
        <authorList>
            <person name="Wang C.M."/>
            <person name="Zheng Y."/>
            <person name="Sakai Y."/>
            <person name="Toyoda A."/>
            <person name="Minakuchi Y."/>
            <person name="Abe K."/>
            <person name="Yokota A."/>
            <person name="Yabe S."/>
        </authorList>
    </citation>
    <scope>NUCLEOTIDE SEQUENCE [LARGE SCALE GENOMIC DNA]</scope>
    <source>
        <strain evidence="14">Uno16</strain>
    </source>
</reference>
<keyword evidence="10 12" id="KW-0408">Iron</keyword>
<keyword evidence="14" id="KW-1185">Reference proteome</keyword>